<dbReference type="AlphaFoldDB" id="A0A6J3LML0"/>
<dbReference type="CTD" id="35914"/>
<feature type="domain" description="Concentrative nucleoside transporter C-terminal" evidence="9">
    <location>
        <begin position="360"/>
        <end position="568"/>
    </location>
</feature>
<evidence type="ECO:0000259" key="8">
    <source>
        <dbReference type="Pfam" id="PF01773"/>
    </source>
</evidence>
<evidence type="ECO:0000259" key="10">
    <source>
        <dbReference type="Pfam" id="PF07670"/>
    </source>
</evidence>
<evidence type="ECO:0000256" key="4">
    <source>
        <dbReference type="ARBA" id="ARBA00022692"/>
    </source>
</evidence>
<dbReference type="InterPro" id="IPR011642">
    <property type="entry name" value="Gate_dom"/>
</dbReference>
<dbReference type="NCBIfam" id="TIGR00804">
    <property type="entry name" value="nupC"/>
    <property type="match status" value="1"/>
</dbReference>
<comment type="subcellular location">
    <subcellularLocation>
        <location evidence="1">Cell membrane</location>
        <topology evidence="1">Multi-pass membrane protein</topology>
    </subcellularLocation>
</comment>
<dbReference type="Pfam" id="PF01773">
    <property type="entry name" value="Nucleos_tra2_N"/>
    <property type="match status" value="1"/>
</dbReference>
<dbReference type="PANTHER" id="PTHR10590:SF4">
    <property type="entry name" value="SOLUTE CARRIER FAMILY 28 MEMBER 3"/>
    <property type="match status" value="1"/>
</dbReference>
<protein>
    <recommendedName>
        <fullName evidence="7">Sodium/nucleoside cotransporter</fullName>
    </recommendedName>
</protein>
<evidence type="ECO:0000256" key="2">
    <source>
        <dbReference type="ARBA" id="ARBA00009033"/>
    </source>
</evidence>
<evidence type="ECO:0000313" key="11">
    <source>
        <dbReference type="Proteomes" id="UP000504631"/>
    </source>
</evidence>
<feature type="transmembrane region" description="Helical" evidence="7">
    <location>
        <begin position="290"/>
        <end position="312"/>
    </location>
</feature>
<evidence type="ECO:0000256" key="6">
    <source>
        <dbReference type="ARBA" id="ARBA00023136"/>
    </source>
</evidence>
<dbReference type="RefSeq" id="XP_033366632.1">
    <property type="nucleotide sequence ID" value="XM_033510741.1"/>
</dbReference>
<feature type="transmembrane region" description="Helical" evidence="7">
    <location>
        <begin position="332"/>
        <end position="352"/>
    </location>
</feature>
<sequence length="576" mass="63944">MSGTLNPGFESNEFNTFEIEHLTSEEMTRNVEMAENSSGYLRAGHDALNNFYSKHQLLFKCLYLIIVNAVVVIYLVSATLYWKKNNDENYFNWCDGYGLLIILLAIAYGGLFYHYLGHIILRYCCRPFNNVVKNLNKTRYGSIIIQTVLYTCFLIGIIVFLIIDTANSRERLRSGLGIIILLAIGYIFSKHPGRVKWRPVLSGLILQFLFGLFLIRWPLGRSIFQCLANKVEGFLNFAKSGASFIYSDKLVTDGVFAFSVLPVIFYFSFFIQIFYYLGTMQWFIFNLGRILQSVVGTSICESVTCAGNIFLGMTESPLMIKPYLNKLTTSELHTIMCSGFATVSGTVFAAYIKFGANPAHLITSTLMAAPGTLCYSKLFYPETEKVIVTSHNVKLEKSKDSSLVDAASKGAVAAIPLILGIIANIVAFVSFMALVNSLLSWIGSLVGYEELSLELILSKVFMPLSWIMGVPWDQCDDVATLIGLKTVVNEFVAYETLGKYKEQGRIFGRTEAIATFAICGFANPSSVGITMSMMNSLAPDKKESVANAVMRAFVGGSIICFITASIAGMLISDDYY</sequence>
<evidence type="ECO:0000256" key="3">
    <source>
        <dbReference type="ARBA" id="ARBA00022475"/>
    </source>
</evidence>
<evidence type="ECO:0000313" key="12">
    <source>
        <dbReference type="RefSeq" id="XP_033366632.1"/>
    </source>
</evidence>
<feature type="transmembrane region" description="Helical" evidence="7">
    <location>
        <begin position="200"/>
        <end position="219"/>
    </location>
</feature>
<name>A0A6J3LML0_9HYME</name>
<feature type="domain" description="Nucleoside transporter/FeoB GTPase Gate" evidence="10">
    <location>
        <begin position="258"/>
        <end position="356"/>
    </location>
</feature>
<keyword evidence="11" id="KW-1185">Reference proteome</keyword>
<keyword evidence="4 7" id="KW-0812">Transmembrane</keyword>
<feature type="transmembrane region" description="Helical" evidence="7">
    <location>
        <begin position="255"/>
        <end position="278"/>
    </location>
</feature>
<organism evidence="11 12">
    <name type="scientific">Bombus vosnesenskii</name>
    <dbReference type="NCBI Taxonomy" id="207650"/>
    <lineage>
        <taxon>Eukaryota</taxon>
        <taxon>Metazoa</taxon>
        <taxon>Ecdysozoa</taxon>
        <taxon>Arthropoda</taxon>
        <taxon>Hexapoda</taxon>
        <taxon>Insecta</taxon>
        <taxon>Pterygota</taxon>
        <taxon>Neoptera</taxon>
        <taxon>Endopterygota</taxon>
        <taxon>Hymenoptera</taxon>
        <taxon>Apocrita</taxon>
        <taxon>Aculeata</taxon>
        <taxon>Apoidea</taxon>
        <taxon>Anthophila</taxon>
        <taxon>Apidae</taxon>
        <taxon>Bombus</taxon>
        <taxon>Pyrobombus</taxon>
    </lineage>
</organism>
<evidence type="ECO:0000259" key="9">
    <source>
        <dbReference type="Pfam" id="PF07662"/>
    </source>
</evidence>
<keyword evidence="7" id="KW-0813">Transport</keyword>
<evidence type="ECO:0000256" key="7">
    <source>
        <dbReference type="RuleBase" id="RU362018"/>
    </source>
</evidence>
<feature type="transmembrane region" description="Helical" evidence="7">
    <location>
        <begin position="548"/>
        <end position="571"/>
    </location>
</feature>
<dbReference type="PANTHER" id="PTHR10590">
    <property type="entry name" value="SODIUM/NUCLEOSIDE COTRANSPORTER"/>
    <property type="match status" value="1"/>
</dbReference>
<reference evidence="12" key="1">
    <citation type="submission" date="2025-08" db="UniProtKB">
        <authorList>
            <consortium name="RefSeq"/>
        </authorList>
    </citation>
    <scope>IDENTIFICATION</scope>
    <source>
        <tissue evidence="12">Muscle</tissue>
    </source>
</reference>
<feature type="transmembrane region" description="Helical" evidence="7">
    <location>
        <begin position="97"/>
        <end position="116"/>
    </location>
</feature>
<dbReference type="GO" id="GO:0005415">
    <property type="term" value="F:nucleoside:sodium symporter activity"/>
    <property type="evidence" value="ECO:0007669"/>
    <property type="project" value="TreeGrafter"/>
</dbReference>
<feature type="domain" description="Concentrative nucleoside transporter N-terminal" evidence="8">
    <location>
        <begin position="176"/>
        <end position="248"/>
    </location>
</feature>
<dbReference type="GeneID" id="117243348"/>
<feature type="transmembrane region" description="Helical" evidence="7">
    <location>
        <begin position="61"/>
        <end position="82"/>
    </location>
</feature>
<gene>
    <name evidence="12" type="primary">LOC117243348</name>
</gene>
<feature type="transmembrane region" description="Helical" evidence="7">
    <location>
        <begin position="172"/>
        <end position="188"/>
    </location>
</feature>
<evidence type="ECO:0000256" key="1">
    <source>
        <dbReference type="ARBA" id="ARBA00004651"/>
    </source>
</evidence>
<dbReference type="Pfam" id="PF07662">
    <property type="entry name" value="Nucleos_tra2_C"/>
    <property type="match status" value="1"/>
</dbReference>
<dbReference type="InterPro" id="IPR018270">
    <property type="entry name" value="C_nuclsd_transpt_met_bac"/>
</dbReference>
<keyword evidence="3" id="KW-1003">Cell membrane</keyword>
<proteinExistence type="inferred from homology"/>
<feature type="transmembrane region" description="Helical" evidence="7">
    <location>
        <begin position="143"/>
        <end position="166"/>
    </location>
</feature>
<dbReference type="InterPro" id="IPR008276">
    <property type="entry name" value="C_nuclsd_transpt"/>
</dbReference>
<accession>A0A6J3LML0</accession>
<dbReference type="Proteomes" id="UP000504631">
    <property type="component" value="Unplaced"/>
</dbReference>
<dbReference type="GO" id="GO:0005886">
    <property type="term" value="C:plasma membrane"/>
    <property type="evidence" value="ECO:0007669"/>
    <property type="project" value="UniProtKB-SubCell"/>
</dbReference>
<dbReference type="InterPro" id="IPR002668">
    <property type="entry name" value="CNT_N_dom"/>
</dbReference>
<evidence type="ECO:0000256" key="5">
    <source>
        <dbReference type="ARBA" id="ARBA00022989"/>
    </source>
</evidence>
<feature type="transmembrane region" description="Helical" evidence="7">
    <location>
        <begin position="411"/>
        <end position="435"/>
    </location>
</feature>
<dbReference type="InterPro" id="IPR011657">
    <property type="entry name" value="CNT_C_dom"/>
</dbReference>
<keyword evidence="5 7" id="KW-1133">Transmembrane helix</keyword>
<dbReference type="Pfam" id="PF07670">
    <property type="entry name" value="Gate"/>
    <property type="match status" value="1"/>
</dbReference>
<dbReference type="KEGG" id="bvk:117243348"/>
<comment type="similarity">
    <text evidence="2 7">Belongs to the concentrative nucleoside transporter (CNT) (TC 2.A.41) family.</text>
</comment>
<keyword evidence="6 7" id="KW-0472">Membrane</keyword>